<protein>
    <recommendedName>
        <fullName evidence="3">F-box domain-containing protein</fullName>
    </recommendedName>
</protein>
<accession>A0AAW0CKD7</accession>
<dbReference type="AlphaFoldDB" id="A0AAW0CKD7"/>
<dbReference type="EMBL" id="JAWWNJ010000016">
    <property type="protein sequence ID" value="KAK7039450.1"/>
    <property type="molecule type" value="Genomic_DNA"/>
</dbReference>
<reference evidence="1 2" key="1">
    <citation type="journal article" date="2024" name="J Genomics">
        <title>Draft genome sequencing and assembly of Favolaschia claudopus CIRM-BRFM 2984 isolated from oak limbs.</title>
        <authorList>
            <person name="Navarro D."/>
            <person name="Drula E."/>
            <person name="Chaduli D."/>
            <person name="Cazenave R."/>
            <person name="Ahrendt S."/>
            <person name="Wang J."/>
            <person name="Lipzen A."/>
            <person name="Daum C."/>
            <person name="Barry K."/>
            <person name="Grigoriev I.V."/>
            <person name="Favel A."/>
            <person name="Rosso M.N."/>
            <person name="Martin F."/>
        </authorList>
    </citation>
    <scope>NUCLEOTIDE SEQUENCE [LARGE SCALE GENOMIC DNA]</scope>
    <source>
        <strain evidence="1 2">CIRM-BRFM 2984</strain>
    </source>
</reference>
<dbReference type="SUPFAM" id="SSF52047">
    <property type="entry name" value="RNI-like"/>
    <property type="match status" value="1"/>
</dbReference>
<evidence type="ECO:0008006" key="3">
    <source>
        <dbReference type="Google" id="ProtNLM"/>
    </source>
</evidence>
<name>A0AAW0CKD7_9AGAR</name>
<evidence type="ECO:0000313" key="1">
    <source>
        <dbReference type="EMBL" id="KAK7039450.1"/>
    </source>
</evidence>
<gene>
    <name evidence="1" type="ORF">R3P38DRAFT_2899561</name>
</gene>
<dbReference type="Proteomes" id="UP001362999">
    <property type="component" value="Unassembled WGS sequence"/>
</dbReference>
<organism evidence="1 2">
    <name type="scientific">Favolaschia claudopus</name>
    <dbReference type="NCBI Taxonomy" id="2862362"/>
    <lineage>
        <taxon>Eukaryota</taxon>
        <taxon>Fungi</taxon>
        <taxon>Dikarya</taxon>
        <taxon>Basidiomycota</taxon>
        <taxon>Agaricomycotina</taxon>
        <taxon>Agaricomycetes</taxon>
        <taxon>Agaricomycetidae</taxon>
        <taxon>Agaricales</taxon>
        <taxon>Marasmiineae</taxon>
        <taxon>Mycenaceae</taxon>
        <taxon>Favolaschia</taxon>
    </lineage>
</organism>
<keyword evidence="2" id="KW-1185">Reference proteome</keyword>
<evidence type="ECO:0000313" key="2">
    <source>
        <dbReference type="Proteomes" id="UP001362999"/>
    </source>
</evidence>
<dbReference type="InterPro" id="IPR032675">
    <property type="entry name" value="LRR_dom_sf"/>
</dbReference>
<sequence>MPPELEALHVQIARLDHEIGLQREVLRKLEQEKSLCKRRINDALDPISRLPREISSEIFLQTLDSIPEPGAYQPPIQLVSICNTWADIVLATPYFWSNIRIDFTRTWDQKQLLPIWLQRAGGHPLSIWLEGLADHGVMAIIWEHAHHLKHLDIFLYEPIHHPREDDKMDLWRTGSSPGPLLSLETLTIRGPENGNPIIPISSPHLLELFGLAPNLVGCRFERARISTIPAPSSEGYTVLPSLRRLTIGEAGRPPNGYEDALLKYLSLPSLEVLSTSLYSTYAEDLMSFIQRSTPPLSSLAMWANLSIPELVACLGHLPNLARLELWHVGKRAEGFLTAILQSLSLVPHLADLFIHFEPWTMDFVPFWNGLLTVLSALRHKLRAFQLEIAQWRPELTPGPDVLSALEDFAMDGFKIQITGVGSAPGNIWREHRISLADFPRTSEN</sequence>
<dbReference type="Gene3D" id="3.80.10.10">
    <property type="entry name" value="Ribonuclease Inhibitor"/>
    <property type="match status" value="1"/>
</dbReference>
<proteinExistence type="predicted"/>
<comment type="caution">
    <text evidence="1">The sequence shown here is derived from an EMBL/GenBank/DDBJ whole genome shotgun (WGS) entry which is preliminary data.</text>
</comment>